<dbReference type="Proteomes" id="UP000050761">
    <property type="component" value="Unassembled WGS sequence"/>
</dbReference>
<proteinExistence type="predicted"/>
<evidence type="ECO:0000313" key="1">
    <source>
        <dbReference type="EMBL" id="VDP19588.1"/>
    </source>
</evidence>
<keyword evidence="2" id="KW-1185">Reference proteome</keyword>
<reference evidence="1 2" key="1">
    <citation type="submission" date="2018-11" db="EMBL/GenBank/DDBJ databases">
        <authorList>
            <consortium name="Pathogen Informatics"/>
        </authorList>
    </citation>
    <scope>NUCLEOTIDE SEQUENCE [LARGE SCALE GENOMIC DNA]</scope>
</reference>
<name>A0A183GDN1_HELPZ</name>
<dbReference type="OrthoDB" id="10487959at2759"/>
<organism evidence="2 3">
    <name type="scientific">Heligmosomoides polygyrus</name>
    <name type="common">Parasitic roundworm</name>
    <dbReference type="NCBI Taxonomy" id="6339"/>
    <lineage>
        <taxon>Eukaryota</taxon>
        <taxon>Metazoa</taxon>
        <taxon>Ecdysozoa</taxon>
        <taxon>Nematoda</taxon>
        <taxon>Chromadorea</taxon>
        <taxon>Rhabditida</taxon>
        <taxon>Rhabditina</taxon>
        <taxon>Rhabditomorpha</taxon>
        <taxon>Strongyloidea</taxon>
        <taxon>Heligmosomidae</taxon>
        <taxon>Heligmosomoides</taxon>
    </lineage>
</organism>
<dbReference type="WBParaSite" id="HPBE_0002036601-mRNA-1">
    <property type="protein sequence ID" value="HPBE_0002036601-mRNA-1"/>
    <property type="gene ID" value="HPBE_0002036601"/>
</dbReference>
<evidence type="ECO:0000313" key="3">
    <source>
        <dbReference type="WBParaSite" id="HPBE_0002036601-mRNA-1"/>
    </source>
</evidence>
<protein>
    <submittedName>
        <fullName evidence="3">FERM domain-containing protein</fullName>
    </submittedName>
</protein>
<dbReference type="EMBL" id="UZAH01032088">
    <property type="protein sequence ID" value="VDP19588.1"/>
    <property type="molecule type" value="Genomic_DNA"/>
</dbReference>
<gene>
    <name evidence="1" type="ORF">HPBE_LOCUS20365</name>
</gene>
<accession>A0A3P8CFB5</accession>
<reference evidence="3" key="2">
    <citation type="submission" date="2019-09" db="UniProtKB">
        <authorList>
            <consortium name="WormBaseParasite"/>
        </authorList>
    </citation>
    <scope>IDENTIFICATION</scope>
</reference>
<accession>A0A183GDN1</accession>
<dbReference type="AlphaFoldDB" id="A0A183GDN1"/>
<sequence>MNYAEAYHFSHILFHRGEENVKYQAIEGYDPKAELWYQRCLQKKYTMPPRESWGKTWVVDTYDYQHLMKYWFIDAGDTTHVNEVLESELSIKARDYLGRLEANELTYLLTYGARLSREYKPADVRERIVEGSMPKHVSQCCQQKQRTLSLAKRHVISTLLRTYLAKP</sequence>
<evidence type="ECO:0000313" key="2">
    <source>
        <dbReference type="Proteomes" id="UP000050761"/>
    </source>
</evidence>